<sequence>MNRISHALKCLVIAAVVSVLLVGCSGKREDKWTRGRPPVYEVTGQVTYQGQPVADAVVTFQPVEATGRGGSAITDSSGYFEAQTFDPGDGLTPGTHRVAIHKVQLVDASGNVVTEIREPGGLREKNLVPKRYADFKKSGIEIVVKETDNDVGVIELVD</sequence>
<evidence type="ECO:0008006" key="3">
    <source>
        <dbReference type="Google" id="ProtNLM"/>
    </source>
</evidence>
<dbReference type="PROSITE" id="PS51257">
    <property type="entry name" value="PROKAR_LIPOPROTEIN"/>
    <property type="match status" value="1"/>
</dbReference>
<evidence type="ECO:0000313" key="2">
    <source>
        <dbReference type="Proteomes" id="UP000318626"/>
    </source>
</evidence>
<name>A0A518CAN6_9BACT</name>
<proteinExistence type="predicted"/>
<dbReference type="KEGG" id="bvo:Pan97_32890"/>
<accession>A0A518CAN6</accession>
<keyword evidence="2" id="KW-1185">Reference proteome</keyword>
<dbReference type="OrthoDB" id="291697at2"/>
<protein>
    <recommendedName>
        <fullName evidence="3">Carboxypeptidase regulatory-like domain-containing protein</fullName>
    </recommendedName>
</protein>
<evidence type="ECO:0000313" key="1">
    <source>
        <dbReference type="EMBL" id="QDU76244.1"/>
    </source>
</evidence>
<dbReference type="Proteomes" id="UP000318626">
    <property type="component" value="Chromosome"/>
</dbReference>
<dbReference type="Gene3D" id="2.60.40.1120">
    <property type="entry name" value="Carboxypeptidase-like, regulatory domain"/>
    <property type="match status" value="1"/>
</dbReference>
<dbReference type="EMBL" id="CP036289">
    <property type="protein sequence ID" value="QDU76244.1"/>
    <property type="molecule type" value="Genomic_DNA"/>
</dbReference>
<gene>
    <name evidence="1" type="ORF">Pan97_32890</name>
</gene>
<organism evidence="1 2">
    <name type="scientific">Bremerella volcania</name>
    <dbReference type="NCBI Taxonomy" id="2527984"/>
    <lineage>
        <taxon>Bacteria</taxon>
        <taxon>Pseudomonadati</taxon>
        <taxon>Planctomycetota</taxon>
        <taxon>Planctomycetia</taxon>
        <taxon>Pirellulales</taxon>
        <taxon>Pirellulaceae</taxon>
        <taxon>Bremerella</taxon>
    </lineage>
</organism>
<dbReference type="AlphaFoldDB" id="A0A518CAN6"/>
<reference evidence="2" key="1">
    <citation type="submission" date="2019-02" db="EMBL/GenBank/DDBJ databases">
        <title>Deep-cultivation of Planctomycetes and their phenomic and genomic characterization uncovers novel biology.</title>
        <authorList>
            <person name="Wiegand S."/>
            <person name="Jogler M."/>
            <person name="Boedeker C."/>
            <person name="Pinto D."/>
            <person name="Vollmers J."/>
            <person name="Rivas-Marin E."/>
            <person name="Kohn T."/>
            <person name="Peeters S.H."/>
            <person name="Heuer A."/>
            <person name="Rast P."/>
            <person name="Oberbeckmann S."/>
            <person name="Bunk B."/>
            <person name="Jeske O."/>
            <person name="Meyerdierks A."/>
            <person name="Storesund J.E."/>
            <person name="Kallscheuer N."/>
            <person name="Luecker S."/>
            <person name="Lage O.M."/>
            <person name="Pohl T."/>
            <person name="Merkel B.J."/>
            <person name="Hornburger P."/>
            <person name="Mueller R.-W."/>
            <person name="Bruemmer F."/>
            <person name="Labrenz M."/>
            <person name="Spormann A.M."/>
            <person name="Op den Camp H."/>
            <person name="Overmann J."/>
            <person name="Amann R."/>
            <person name="Jetten M.S.M."/>
            <person name="Mascher T."/>
            <person name="Medema M.H."/>
            <person name="Devos D.P."/>
            <person name="Kaster A.-K."/>
            <person name="Ovreas L."/>
            <person name="Rohde M."/>
            <person name="Galperin M.Y."/>
            <person name="Jogler C."/>
        </authorList>
    </citation>
    <scope>NUCLEOTIDE SEQUENCE [LARGE SCALE GENOMIC DNA]</scope>
    <source>
        <strain evidence="2">Pan97</strain>
    </source>
</reference>
<dbReference type="RefSeq" id="WP_144974215.1">
    <property type="nucleotide sequence ID" value="NZ_CP036289.1"/>
</dbReference>